<protein>
    <recommendedName>
        <fullName evidence="3">Cell division topological specificity factor</fullName>
    </recommendedName>
</protein>
<dbReference type="NCBIfam" id="TIGR01215">
    <property type="entry name" value="minE"/>
    <property type="match status" value="1"/>
</dbReference>
<dbReference type="GO" id="GO:0051301">
    <property type="term" value="P:cell division"/>
    <property type="evidence" value="ECO:0007669"/>
    <property type="project" value="UniProtKB-KW"/>
</dbReference>
<comment type="similarity">
    <text evidence="1 3">Belongs to the MinE family.</text>
</comment>
<keyword evidence="3 4" id="KW-0132">Cell division</keyword>
<evidence type="ECO:0000313" key="4">
    <source>
        <dbReference type="EMBL" id="EDX73749.1"/>
    </source>
</evidence>
<evidence type="ECO:0000256" key="3">
    <source>
        <dbReference type="HAMAP-Rule" id="MF_00262"/>
    </source>
</evidence>
<sequence length="97" mass="11160">MISELLERLFPWTSASNSRAEVKRRLQLVIAHDRADLSPQMIESMRSEILEVVSRYVEIDQEGLEFTLESNQRATALIANLPIRRVKEEEPPLPSVD</sequence>
<dbReference type="eggNOG" id="COG0851">
    <property type="taxonomic scope" value="Bacteria"/>
</dbReference>
<keyword evidence="5" id="KW-1185">Reference proteome</keyword>
<dbReference type="RefSeq" id="WP_006103004.1">
    <property type="nucleotide sequence ID" value="NZ_DS989856.1"/>
</dbReference>
<evidence type="ECO:0000256" key="2">
    <source>
        <dbReference type="ARBA" id="ARBA00025265"/>
    </source>
</evidence>
<proteinExistence type="inferred from homology"/>
<dbReference type="InterPro" id="IPR005527">
    <property type="entry name" value="MinE"/>
</dbReference>
<organism evidence="4 5">
    <name type="scientific">Coleofasciculus chthonoplastes PCC 7420</name>
    <dbReference type="NCBI Taxonomy" id="118168"/>
    <lineage>
        <taxon>Bacteria</taxon>
        <taxon>Bacillati</taxon>
        <taxon>Cyanobacteriota</taxon>
        <taxon>Cyanophyceae</taxon>
        <taxon>Coleofasciculales</taxon>
        <taxon>Coleofasciculaceae</taxon>
        <taxon>Coleofasciculus</taxon>
    </lineage>
</organism>
<accession>B4VW94</accession>
<dbReference type="OrthoDB" id="9796578at2"/>
<dbReference type="GO" id="GO:0032955">
    <property type="term" value="P:regulation of division septum assembly"/>
    <property type="evidence" value="ECO:0007669"/>
    <property type="project" value="InterPro"/>
</dbReference>
<dbReference type="SUPFAM" id="SSF55229">
    <property type="entry name" value="Cell division protein MinE topological specificity domain"/>
    <property type="match status" value="1"/>
</dbReference>
<dbReference type="Pfam" id="PF03776">
    <property type="entry name" value="MinE"/>
    <property type="match status" value="1"/>
</dbReference>
<name>B4VW94_9CYAN</name>
<dbReference type="Proteomes" id="UP000003835">
    <property type="component" value="Unassembled WGS sequence"/>
</dbReference>
<dbReference type="InterPro" id="IPR036707">
    <property type="entry name" value="MinE_sf"/>
</dbReference>
<reference evidence="4 5" key="1">
    <citation type="submission" date="2008-07" db="EMBL/GenBank/DDBJ databases">
        <authorList>
            <person name="Tandeau de Marsac N."/>
            <person name="Ferriera S."/>
            <person name="Johnson J."/>
            <person name="Kravitz S."/>
            <person name="Beeson K."/>
            <person name="Sutton G."/>
            <person name="Rogers Y.-H."/>
            <person name="Friedman R."/>
            <person name="Frazier M."/>
            <person name="Venter J.C."/>
        </authorList>
    </citation>
    <scope>NUCLEOTIDE SEQUENCE [LARGE SCALE GENOMIC DNA]</scope>
    <source>
        <strain evidence="4 5">PCC 7420</strain>
    </source>
</reference>
<dbReference type="HAMAP" id="MF_00262">
    <property type="entry name" value="MinE"/>
    <property type="match status" value="1"/>
</dbReference>
<evidence type="ECO:0000256" key="1">
    <source>
        <dbReference type="ARBA" id="ARBA00008168"/>
    </source>
</evidence>
<gene>
    <name evidence="3" type="primary">minE</name>
    <name evidence="4" type="ORF">MC7420_6797</name>
</gene>
<dbReference type="AlphaFoldDB" id="B4VW94"/>
<evidence type="ECO:0000313" key="5">
    <source>
        <dbReference type="Proteomes" id="UP000003835"/>
    </source>
</evidence>
<dbReference type="STRING" id="118168.MC7420_6797"/>
<dbReference type="EMBL" id="DS989856">
    <property type="protein sequence ID" value="EDX73749.1"/>
    <property type="molecule type" value="Genomic_DNA"/>
</dbReference>
<dbReference type="Gene3D" id="3.30.1070.10">
    <property type="entry name" value="Cell division topological specificity factor MinE"/>
    <property type="match status" value="1"/>
</dbReference>
<comment type="function">
    <text evidence="2 3">Prevents the cell division inhibition by proteins MinC and MinD at internal division sites while permitting inhibition at polar sites. This ensures cell division at the proper site by restricting the formation of a division septum at the midpoint of the long axis of the cell.</text>
</comment>
<keyword evidence="3" id="KW-0131">Cell cycle</keyword>
<dbReference type="HOGENOM" id="CLU_137929_1_1_3"/>